<accession>A0AAJ7TVK3</accession>
<dbReference type="SMART" id="SM00289">
    <property type="entry name" value="WR1"/>
    <property type="match status" value="5"/>
</dbReference>
<keyword evidence="3" id="KW-0964">Secreted</keyword>
<feature type="domain" description="Granulins" evidence="6">
    <location>
        <begin position="200"/>
        <end position="213"/>
    </location>
</feature>
<dbReference type="InterPro" id="IPR000118">
    <property type="entry name" value="Granulin"/>
</dbReference>
<evidence type="ECO:0000256" key="5">
    <source>
        <dbReference type="SAM" id="SignalP"/>
    </source>
</evidence>
<feature type="domain" description="Granulins" evidence="6">
    <location>
        <begin position="512"/>
        <end position="525"/>
    </location>
</feature>
<comment type="subcellular location">
    <subcellularLocation>
        <location evidence="1">Secreted</location>
    </subcellularLocation>
</comment>
<dbReference type="SMART" id="SM00277">
    <property type="entry name" value="GRAN"/>
    <property type="match status" value="10"/>
</dbReference>
<evidence type="ECO:0000256" key="1">
    <source>
        <dbReference type="ARBA" id="ARBA00004613"/>
    </source>
</evidence>
<protein>
    <submittedName>
        <fullName evidence="8">Progranulin isoform X1</fullName>
    </submittedName>
</protein>
<dbReference type="GO" id="GO:0005576">
    <property type="term" value="C:extracellular region"/>
    <property type="evidence" value="ECO:0007669"/>
    <property type="project" value="UniProtKB-SubCell"/>
</dbReference>
<keyword evidence="5" id="KW-0732">Signal</keyword>
<evidence type="ECO:0000313" key="8">
    <source>
        <dbReference type="RefSeq" id="XP_032824369.1"/>
    </source>
</evidence>
<dbReference type="Gene3D" id="2.10.25.160">
    <property type="entry name" value="Granulin"/>
    <property type="match status" value="10"/>
</dbReference>
<reference evidence="8" key="1">
    <citation type="submission" date="2025-08" db="UniProtKB">
        <authorList>
            <consortium name="RefSeq"/>
        </authorList>
    </citation>
    <scope>IDENTIFICATION</scope>
    <source>
        <tissue evidence="8">Sperm</tissue>
    </source>
</reference>
<dbReference type="SUPFAM" id="SSF57277">
    <property type="entry name" value="Granulin repeat"/>
    <property type="match status" value="10"/>
</dbReference>
<evidence type="ECO:0000256" key="4">
    <source>
        <dbReference type="ARBA" id="ARBA00023157"/>
    </source>
</evidence>
<dbReference type="InterPro" id="IPR006150">
    <property type="entry name" value="Cys_repeat_1"/>
</dbReference>
<feature type="domain" description="Granulins" evidence="6">
    <location>
        <begin position="434"/>
        <end position="447"/>
    </location>
</feature>
<feature type="chain" id="PRO_5042543069" evidence="5">
    <location>
        <begin position="17"/>
        <end position="801"/>
    </location>
</feature>
<sequence>MMRPAVVAALLTAVAGSIMCPDGQQCPDGNTCCLSAEQGYGCCPLPAAVCCSDGLHCCPSGTVCDLAHGMCQKGKISVPWLEKTPTFTPRNKQCPDGTSCGDDATCCPLASGQYGCCSLEDAVCCSDYLHCCPKNTMCDLKLGKCVHGKLSIPWVSKYPSKQAASDVQCDAFTSCSDQNTCCILPSGQWGCCPLPKAVCCDDKEHCCPEGTICNVTSQTCNHAALSLPWSTKTPALRMTGEPNDVQCDDLVGCPDGNTCCKTPGGDWACCPLVKAVCCDDHEHCCPQGTTCNLPAQTCDQGTLSLPWSTKTPALRVAGEPNVVICDDQSSCPDGNTCCKTPGGDWACCPLVKAVCCDDHEHCCPQGTTCNLPAQTCDQGTLSLPWSTKTPALRVAGEPNVVICDDQSSCPDGNTCCKMPSGDWGCCPLPKAVCCDDHQHCCPEGTTCNLPVERCDKGTLSLPWSTKTPALRVAGEPNVVICDDQFSCPDGNTCCKLPSGDWGCCPLVKAVCCDDHEHCCPQGTTCNLPAQTCDQGTLSLPWSTKTPALRVAGEPNVVICDDQFSCPDGDTCCKMPSGDWGCCPLVKAVCCDDHEHCCPQGTTCNLPAQTCDKGALSLPWSTKTPALRVAGEPNDVKCDDQVSCPDQTTCCKTGTGDWGCCPLVKAVCCDDHEHCCPEGTTCNVPAGSCDQGQLSLPWSSKTPARTRLTALLPASAAARGGSVRCDSAYACPDGTTCCQLPQGQWGCCPLPLATCCSDFVHCCPSGYTCDLAQASCIKKPHFLTWAPKAPAKARPAQVFDLL</sequence>
<gene>
    <name evidence="8" type="primary">GRN</name>
</gene>
<feature type="domain" description="Granulins" evidence="6">
    <location>
        <begin position="51"/>
        <end position="64"/>
    </location>
</feature>
<feature type="domain" description="Granulins" evidence="6">
    <location>
        <begin position="590"/>
        <end position="603"/>
    </location>
</feature>
<dbReference type="PROSITE" id="PS00799">
    <property type="entry name" value="GRANULINS"/>
    <property type="match status" value="10"/>
</dbReference>
<evidence type="ECO:0000259" key="6">
    <source>
        <dbReference type="PROSITE" id="PS00799"/>
    </source>
</evidence>
<keyword evidence="7" id="KW-1185">Reference proteome</keyword>
<dbReference type="InterPro" id="IPR039036">
    <property type="entry name" value="Granulin_fam"/>
</dbReference>
<feature type="domain" description="Granulins" evidence="6">
    <location>
        <begin position="356"/>
        <end position="369"/>
    </location>
</feature>
<dbReference type="PANTHER" id="PTHR12274">
    <property type="entry name" value="GRANULIN"/>
    <property type="match status" value="1"/>
</dbReference>
<name>A0AAJ7TVK3_PETMA</name>
<feature type="domain" description="Granulins" evidence="6">
    <location>
        <begin position="755"/>
        <end position="768"/>
    </location>
</feature>
<evidence type="ECO:0000256" key="2">
    <source>
        <dbReference type="ARBA" id="ARBA00010093"/>
    </source>
</evidence>
<dbReference type="RefSeq" id="XP_032824369.1">
    <property type="nucleotide sequence ID" value="XM_032968478.1"/>
</dbReference>
<feature type="signal peptide" evidence="5">
    <location>
        <begin position="1"/>
        <end position="16"/>
    </location>
</feature>
<proteinExistence type="inferred from homology"/>
<evidence type="ECO:0000313" key="7">
    <source>
        <dbReference type="Proteomes" id="UP001318040"/>
    </source>
</evidence>
<keyword evidence="4" id="KW-1015">Disulfide bond</keyword>
<comment type="similarity">
    <text evidence="2">Belongs to the granulin family.</text>
</comment>
<organism evidence="7 8">
    <name type="scientific">Petromyzon marinus</name>
    <name type="common">Sea lamprey</name>
    <dbReference type="NCBI Taxonomy" id="7757"/>
    <lineage>
        <taxon>Eukaryota</taxon>
        <taxon>Metazoa</taxon>
        <taxon>Chordata</taxon>
        <taxon>Craniata</taxon>
        <taxon>Vertebrata</taxon>
        <taxon>Cyclostomata</taxon>
        <taxon>Hyperoartia</taxon>
        <taxon>Petromyzontiformes</taxon>
        <taxon>Petromyzontidae</taxon>
        <taxon>Petromyzon</taxon>
    </lineage>
</organism>
<dbReference type="Proteomes" id="UP001318040">
    <property type="component" value="Chromosome 2"/>
</dbReference>
<dbReference type="KEGG" id="pmrn:116950575"/>
<dbReference type="FunFam" id="2.10.25.160:FF:000001">
    <property type="entry name" value="Granulin precursor"/>
    <property type="match status" value="7"/>
</dbReference>
<feature type="domain" description="Granulins" evidence="6">
    <location>
        <begin position="668"/>
        <end position="681"/>
    </location>
</feature>
<dbReference type="PANTHER" id="PTHR12274:SF3">
    <property type="entry name" value="PROGRANULIN"/>
    <property type="match status" value="1"/>
</dbReference>
<dbReference type="CTD" id="2896"/>
<dbReference type="InterPro" id="IPR037277">
    <property type="entry name" value="Granulin_sf"/>
</dbReference>
<dbReference type="AlphaFoldDB" id="A0AAJ7TVK3"/>
<dbReference type="Pfam" id="PF00396">
    <property type="entry name" value="Granulin"/>
    <property type="match status" value="10"/>
</dbReference>
<feature type="domain" description="Granulins" evidence="6">
    <location>
        <begin position="278"/>
        <end position="291"/>
    </location>
</feature>
<evidence type="ECO:0000256" key="3">
    <source>
        <dbReference type="ARBA" id="ARBA00022525"/>
    </source>
</evidence>
<feature type="domain" description="Granulins" evidence="6">
    <location>
        <begin position="125"/>
        <end position="138"/>
    </location>
</feature>